<dbReference type="PANTHER" id="PTHR21477">
    <property type="entry name" value="ZGC:172139"/>
    <property type="match status" value="1"/>
</dbReference>
<dbReference type="AlphaFoldDB" id="A0AAE2D419"/>
<proteinExistence type="predicted"/>
<sequence length="611" mass="70139">MCDPENPSENLLVNTGFLNNIPAGNITLHSILEMIIRQRELRAEDILKDGFDGAVNSHNDFWFGLFTQAFLSPALESSVDGPGDDLLFYVHHLQQSNKKPELSVFRRNSSNLPKLTDDYIDWEETVYLNLLMQYFVYVVTVAVCTRTGPQEWQILKKFSHTVYSSPSHRQMDVKGSYEQIAYPDLYFTIDNYEEAFAECVLRDSECLNIELTAYDRSGQVHGVCFLGTISYNTIKQFYDHLSQAPRSNYHPINLSRHRNNRMTSSSYSSTSPIFDYTSTQFMRVIGPQANGLVEIAIKPMQNMTQQLSLDLSKVDEMNRTNLITKCCQRVCPSESEVEYNSADNWMLNDISCWTNKTVRSEVITKQPIIEAYKSTSFLDYYEFSPETYLNRITSNDEESEYLQNIYMDVIPALRPSLWSVKSAGASVHTSPVRLFKRSIDNKCLTPSINQQEYSPVFNRKCKFRSINTINLYRESKPSRISEILNAFTGATTKPSLGSNNRTKSIPINPLNCAFKPNNNKLTNNIPIPTMCNNECNDQFRNLNIQKGHIYENPLILCDRNNSSFGQAWSWFKEKRRATSIGFIASPTFITLPCQNILIGHFYYLFKSDRSL</sequence>
<comment type="caution">
    <text evidence="1">The sequence shown here is derived from an EMBL/GenBank/DDBJ whole genome shotgun (WGS) entry which is preliminary data.</text>
</comment>
<name>A0AAE2D419_SCHME</name>
<dbReference type="Pfam" id="PF09741">
    <property type="entry name" value="DUF2045"/>
    <property type="match status" value="1"/>
</dbReference>
<protein>
    <submittedName>
        <fullName evidence="1">Uncharacterized protein</fullName>
    </submittedName>
</protein>
<dbReference type="EMBL" id="JALJAT010000004">
    <property type="protein sequence ID" value="KAK4470693.1"/>
    <property type="molecule type" value="Genomic_DNA"/>
</dbReference>
<evidence type="ECO:0000313" key="2">
    <source>
        <dbReference type="Proteomes" id="UP001292079"/>
    </source>
</evidence>
<reference evidence="1" key="1">
    <citation type="submission" date="2022-04" db="EMBL/GenBank/DDBJ databases">
        <authorList>
            <person name="Xu L."/>
            <person name="Lv Z."/>
        </authorList>
    </citation>
    <scope>NUCLEOTIDE SEQUENCE</scope>
    <source>
        <strain evidence="1">LV_2022a</strain>
    </source>
</reference>
<accession>A0AAE2D419</accession>
<organism evidence="1 2">
    <name type="scientific">Schistosoma mekongi</name>
    <name type="common">Parasitic worm</name>
    <dbReference type="NCBI Taxonomy" id="38744"/>
    <lineage>
        <taxon>Eukaryota</taxon>
        <taxon>Metazoa</taxon>
        <taxon>Spiralia</taxon>
        <taxon>Lophotrochozoa</taxon>
        <taxon>Platyhelminthes</taxon>
        <taxon>Trematoda</taxon>
        <taxon>Digenea</taxon>
        <taxon>Strigeidida</taxon>
        <taxon>Schistosomatoidea</taxon>
        <taxon>Schistosomatidae</taxon>
        <taxon>Schistosoma</taxon>
    </lineage>
</organism>
<reference evidence="1" key="2">
    <citation type="journal article" date="2023" name="Infect Dis Poverty">
        <title>Chromosome-scale genome of the human blood fluke Schistosoma mekongi and its implications for public health.</title>
        <authorList>
            <person name="Zhou M."/>
            <person name="Xu L."/>
            <person name="Xu D."/>
            <person name="Chen W."/>
            <person name="Khan J."/>
            <person name="Hu Y."/>
            <person name="Huang H."/>
            <person name="Wei H."/>
            <person name="Zhang Y."/>
            <person name="Chusongsang P."/>
            <person name="Tanasarnprasert K."/>
            <person name="Hu X."/>
            <person name="Limpanont Y."/>
            <person name="Lv Z."/>
        </authorList>
    </citation>
    <scope>NUCLEOTIDE SEQUENCE</scope>
    <source>
        <strain evidence="1">LV_2022a</strain>
    </source>
</reference>
<evidence type="ECO:0000313" key="1">
    <source>
        <dbReference type="EMBL" id="KAK4470693.1"/>
    </source>
</evidence>
<dbReference type="PANTHER" id="PTHR21477:SF13">
    <property type="entry name" value="KIAA0930"/>
    <property type="match status" value="1"/>
</dbReference>
<gene>
    <name evidence="1" type="ORF">MN116_006223</name>
</gene>
<dbReference type="InterPro" id="IPR019141">
    <property type="entry name" value="DUF2045"/>
</dbReference>
<dbReference type="Proteomes" id="UP001292079">
    <property type="component" value="Unassembled WGS sequence"/>
</dbReference>
<keyword evidence="2" id="KW-1185">Reference proteome</keyword>